<gene>
    <name evidence="3" type="ORF">AMSG_06502</name>
</gene>
<dbReference type="Proteomes" id="UP000054408">
    <property type="component" value="Unassembled WGS sequence"/>
</dbReference>
<dbReference type="RefSeq" id="XP_013756353.1">
    <property type="nucleotide sequence ID" value="XM_013900899.1"/>
</dbReference>
<dbReference type="OMA" id="IQFSTMQ"/>
<sequence>MYPAPTEVKAEAKAEVKVEAKAGRPANAEDDSVEEHAHGHGNAGPRLGLLTKEVVASIADADHNVMIAFSNYLFKDLALNLYLGAEEAGISNILVCAFDDKLEEYLVGMGVPVALLDAEVVFADSDHLRSATFKQLNRLKYAVITEIVSWGYSVLATDVDAVVMRNPFPWLKLYGQHTDMMLSTDRIHAPDISDGPDNEKQNYLHYYCIGIMYIRPTPASNAFLSAWVDAMHADLDILDQAALMQLMNEGFERTDRLSRVSLVWNKRLRTADLPTLLFCNGHVFYTQRLPQRLGFFPFMAHSTFQFGRMDGKIMAMRQHQLFHDPPEYYRGKFLAFDLNIPSDMLEPEFVPSKAVPTKHIALGKLQVAQVMQAFALARAMGRILILPRVQCLCDTYWWFLGDGCMLSGTKDMGFPTACPLDHILNPYHLRVDSGLDFRESSFLENPKVPASLLRSRVTVTFCADCEADAAHAADDLDADADSHFSLDPSGQVVAHDNDVLHFHAPTSDAGWAKRLADYDDVAVIHFSSVDKALTGLVKSGDVDYFNRAYFKSAAAWCCAEDIGAIKLVYDNDLFSLAP</sequence>
<feature type="domain" description="Nucleotide-diphospho-sugar transferase" evidence="2">
    <location>
        <begin position="90"/>
        <end position="313"/>
    </location>
</feature>
<keyword evidence="3" id="KW-0808">Transferase</keyword>
<evidence type="ECO:0000256" key="1">
    <source>
        <dbReference type="SAM" id="MobiDB-lite"/>
    </source>
</evidence>
<reference evidence="3 4" key="1">
    <citation type="submission" date="2010-05" db="EMBL/GenBank/DDBJ databases">
        <title>The Genome Sequence of Thecamonas trahens ATCC 50062.</title>
        <authorList>
            <consortium name="The Broad Institute Genome Sequencing Platform"/>
            <person name="Russ C."/>
            <person name="Cuomo C."/>
            <person name="Shea T."/>
            <person name="Young S.K."/>
            <person name="Zeng Q."/>
            <person name="Koehrsen M."/>
            <person name="Haas B."/>
            <person name="Borodovsky M."/>
            <person name="Guigo R."/>
            <person name="Alvarado L."/>
            <person name="Berlin A."/>
            <person name="Bochicchio J."/>
            <person name="Borenstein D."/>
            <person name="Chapman S."/>
            <person name="Chen Z."/>
            <person name="Freedman E."/>
            <person name="Gellesch M."/>
            <person name="Goldberg J."/>
            <person name="Griggs A."/>
            <person name="Gujja S."/>
            <person name="Heilman E."/>
            <person name="Heiman D."/>
            <person name="Hepburn T."/>
            <person name="Howarth C."/>
            <person name="Jen D."/>
            <person name="Larson L."/>
            <person name="Mehta T."/>
            <person name="Park D."/>
            <person name="Pearson M."/>
            <person name="Roberts A."/>
            <person name="Saif S."/>
            <person name="Shenoy N."/>
            <person name="Sisk P."/>
            <person name="Stolte C."/>
            <person name="Sykes S."/>
            <person name="Thomson T."/>
            <person name="Walk T."/>
            <person name="White J."/>
            <person name="Yandava C."/>
            <person name="Burger G."/>
            <person name="Gray M.W."/>
            <person name="Holland P.W.H."/>
            <person name="King N."/>
            <person name="Lang F.B.F."/>
            <person name="Roger A.J."/>
            <person name="Ruiz-Trillo I."/>
            <person name="Lander E."/>
            <person name="Nusbaum C."/>
        </authorList>
    </citation>
    <scope>NUCLEOTIDE SEQUENCE [LARGE SCALE GENOMIC DNA]</scope>
    <source>
        <strain evidence="3 4">ATCC 50062</strain>
    </source>
</reference>
<dbReference type="GO" id="GO:0005794">
    <property type="term" value="C:Golgi apparatus"/>
    <property type="evidence" value="ECO:0007669"/>
    <property type="project" value="TreeGrafter"/>
</dbReference>
<dbReference type="Pfam" id="PF03407">
    <property type="entry name" value="Nucleotid_trans"/>
    <property type="match status" value="1"/>
</dbReference>
<feature type="region of interest" description="Disordered" evidence="1">
    <location>
        <begin position="19"/>
        <end position="45"/>
    </location>
</feature>
<dbReference type="GeneID" id="25565647"/>
<dbReference type="InterPro" id="IPR005069">
    <property type="entry name" value="Nucl-diP-sugar_transferase"/>
</dbReference>
<dbReference type="PANTHER" id="PTHR46936:SF1">
    <property type="entry name" value="ARABINOSYLTRANSFERASE XEG113"/>
    <property type="match status" value="1"/>
</dbReference>
<evidence type="ECO:0000259" key="2">
    <source>
        <dbReference type="Pfam" id="PF03407"/>
    </source>
</evidence>
<evidence type="ECO:0000313" key="4">
    <source>
        <dbReference type="Proteomes" id="UP000054408"/>
    </source>
</evidence>
<dbReference type="InterPro" id="IPR053250">
    <property type="entry name" value="Glycosyltransferase_77"/>
</dbReference>
<dbReference type="EMBL" id="GL349465">
    <property type="protein sequence ID" value="KNC51151.1"/>
    <property type="molecule type" value="Genomic_DNA"/>
</dbReference>
<evidence type="ECO:0000313" key="3">
    <source>
        <dbReference type="EMBL" id="KNC51151.1"/>
    </source>
</evidence>
<dbReference type="OrthoDB" id="540503at2759"/>
<dbReference type="PANTHER" id="PTHR46936">
    <property type="entry name" value="ARABINOSYLTRANSFERASE XEG113"/>
    <property type="match status" value="1"/>
</dbReference>
<dbReference type="eggNOG" id="ENOG502QSJ9">
    <property type="taxonomic scope" value="Eukaryota"/>
</dbReference>
<protein>
    <submittedName>
        <fullName evidence="3">Glycosyltransferase family 77 protein</fullName>
    </submittedName>
</protein>
<keyword evidence="4" id="KW-1185">Reference proteome</keyword>
<name>A0A0L0DGA4_THETB</name>
<dbReference type="GO" id="GO:0052636">
    <property type="term" value="F:arabinosyltransferase activity"/>
    <property type="evidence" value="ECO:0007669"/>
    <property type="project" value="TreeGrafter"/>
</dbReference>
<proteinExistence type="predicted"/>
<dbReference type="AlphaFoldDB" id="A0A0L0DGA4"/>
<organism evidence="3 4">
    <name type="scientific">Thecamonas trahens ATCC 50062</name>
    <dbReference type="NCBI Taxonomy" id="461836"/>
    <lineage>
        <taxon>Eukaryota</taxon>
        <taxon>Apusozoa</taxon>
        <taxon>Apusomonadida</taxon>
        <taxon>Apusomonadidae</taxon>
        <taxon>Thecamonas</taxon>
    </lineage>
</organism>
<accession>A0A0L0DGA4</accession>